<proteinExistence type="predicted"/>
<evidence type="ECO:0000313" key="2">
    <source>
        <dbReference type="Proteomes" id="UP000625711"/>
    </source>
</evidence>
<dbReference type="Proteomes" id="UP000625711">
    <property type="component" value="Unassembled WGS sequence"/>
</dbReference>
<reference evidence="1" key="1">
    <citation type="submission" date="2020-08" db="EMBL/GenBank/DDBJ databases">
        <title>Genome sequencing and assembly of the red palm weevil Rhynchophorus ferrugineus.</title>
        <authorList>
            <person name="Dias G.B."/>
            <person name="Bergman C.M."/>
            <person name="Manee M."/>
        </authorList>
    </citation>
    <scope>NUCLEOTIDE SEQUENCE</scope>
    <source>
        <strain evidence="1">AA-2017</strain>
        <tissue evidence="1">Whole larva</tissue>
    </source>
</reference>
<dbReference type="EMBL" id="JAACXV010014417">
    <property type="protein sequence ID" value="KAF7267486.1"/>
    <property type="molecule type" value="Genomic_DNA"/>
</dbReference>
<sequence length="69" mass="8175">MDKREFRVLIKYCILKGKNTVETKTWLDAEFPDTVPGKSTIKNCERPKEVVTDENILRIHKMILNERKL</sequence>
<protein>
    <submittedName>
        <fullName evidence="1">Uncharacterized protein</fullName>
    </submittedName>
</protein>
<dbReference type="AlphaFoldDB" id="A0A834HWC7"/>
<keyword evidence="2" id="KW-1185">Reference proteome</keyword>
<organism evidence="1 2">
    <name type="scientific">Rhynchophorus ferrugineus</name>
    <name type="common">Red palm weevil</name>
    <name type="synonym">Curculio ferrugineus</name>
    <dbReference type="NCBI Taxonomy" id="354439"/>
    <lineage>
        <taxon>Eukaryota</taxon>
        <taxon>Metazoa</taxon>
        <taxon>Ecdysozoa</taxon>
        <taxon>Arthropoda</taxon>
        <taxon>Hexapoda</taxon>
        <taxon>Insecta</taxon>
        <taxon>Pterygota</taxon>
        <taxon>Neoptera</taxon>
        <taxon>Endopterygota</taxon>
        <taxon>Coleoptera</taxon>
        <taxon>Polyphaga</taxon>
        <taxon>Cucujiformia</taxon>
        <taxon>Curculionidae</taxon>
        <taxon>Dryophthorinae</taxon>
        <taxon>Rhynchophorus</taxon>
    </lineage>
</organism>
<accession>A0A834HWC7</accession>
<evidence type="ECO:0000313" key="1">
    <source>
        <dbReference type="EMBL" id="KAF7267486.1"/>
    </source>
</evidence>
<dbReference type="OrthoDB" id="8189655at2759"/>
<comment type="caution">
    <text evidence="1">The sequence shown here is derived from an EMBL/GenBank/DDBJ whole genome shotgun (WGS) entry which is preliminary data.</text>
</comment>
<name>A0A834HWC7_RHYFE</name>
<gene>
    <name evidence="1" type="ORF">GWI33_019292</name>
</gene>